<sequence length="194" mass="22928">MSAKNLTGHKRILQDHVVSLFNCVQDWKLCTSDCYSTVRSICLVKQKSIYDQDQNVTEEALSKKDFFNLESLSSELLQKLKKLEVVAEKMRQIPRKLENLRKSSYREQSCDENFHSELSKLSMICESSEEIGQMYTKEFKMKLNIAKEICTLRKESQLTFFEAYWKYEPNIDRELVDIFLKRMIFALELHTELS</sequence>
<dbReference type="AlphaFoldDB" id="A0AAV1ZLM4"/>
<gene>
    <name evidence="1" type="ORF">LARSCL_LOCUS6117</name>
</gene>
<dbReference type="Proteomes" id="UP001497382">
    <property type="component" value="Unassembled WGS sequence"/>
</dbReference>
<organism evidence="1 2">
    <name type="scientific">Larinioides sclopetarius</name>
    <dbReference type="NCBI Taxonomy" id="280406"/>
    <lineage>
        <taxon>Eukaryota</taxon>
        <taxon>Metazoa</taxon>
        <taxon>Ecdysozoa</taxon>
        <taxon>Arthropoda</taxon>
        <taxon>Chelicerata</taxon>
        <taxon>Arachnida</taxon>
        <taxon>Araneae</taxon>
        <taxon>Araneomorphae</taxon>
        <taxon>Entelegynae</taxon>
        <taxon>Araneoidea</taxon>
        <taxon>Araneidae</taxon>
        <taxon>Larinioides</taxon>
    </lineage>
</organism>
<accession>A0AAV1ZLM4</accession>
<keyword evidence="2" id="KW-1185">Reference proteome</keyword>
<evidence type="ECO:0000313" key="1">
    <source>
        <dbReference type="EMBL" id="CAL1271961.1"/>
    </source>
</evidence>
<evidence type="ECO:0000313" key="2">
    <source>
        <dbReference type="Proteomes" id="UP001497382"/>
    </source>
</evidence>
<protein>
    <submittedName>
        <fullName evidence="1">Uncharacterized protein</fullName>
    </submittedName>
</protein>
<name>A0AAV1ZLM4_9ARAC</name>
<comment type="caution">
    <text evidence="1">The sequence shown here is derived from an EMBL/GenBank/DDBJ whole genome shotgun (WGS) entry which is preliminary data.</text>
</comment>
<reference evidence="1 2" key="1">
    <citation type="submission" date="2024-04" db="EMBL/GenBank/DDBJ databases">
        <authorList>
            <person name="Rising A."/>
            <person name="Reimegard J."/>
            <person name="Sonavane S."/>
            <person name="Akerstrom W."/>
            <person name="Nylinder S."/>
            <person name="Hedman E."/>
            <person name="Kallberg Y."/>
        </authorList>
    </citation>
    <scope>NUCLEOTIDE SEQUENCE [LARGE SCALE GENOMIC DNA]</scope>
</reference>
<proteinExistence type="predicted"/>
<dbReference type="EMBL" id="CAXIEN010000057">
    <property type="protein sequence ID" value="CAL1271961.1"/>
    <property type="molecule type" value="Genomic_DNA"/>
</dbReference>